<dbReference type="SUPFAM" id="SSF57959">
    <property type="entry name" value="Leucine zipper domain"/>
    <property type="match status" value="1"/>
</dbReference>
<feature type="coiled-coil region" evidence="1">
    <location>
        <begin position="4"/>
        <end position="38"/>
    </location>
</feature>
<dbReference type="CDD" id="cd14686">
    <property type="entry name" value="bZIP"/>
    <property type="match status" value="1"/>
</dbReference>
<dbReference type="EMBL" id="KZ454992">
    <property type="protein sequence ID" value="PKI83208.1"/>
    <property type="molecule type" value="Genomic_DNA"/>
</dbReference>
<dbReference type="GO" id="GO:0003700">
    <property type="term" value="F:DNA-binding transcription factor activity"/>
    <property type="evidence" value="ECO:0007669"/>
    <property type="project" value="InterPro"/>
</dbReference>
<dbReference type="InterPro" id="IPR004827">
    <property type="entry name" value="bZIP"/>
</dbReference>
<dbReference type="PROSITE" id="PS50217">
    <property type="entry name" value="BZIP"/>
    <property type="match status" value="1"/>
</dbReference>
<evidence type="ECO:0000313" key="3">
    <source>
        <dbReference type="EMBL" id="PKI83208.1"/>
    </source>
</evidence>
<dbReference type="Gene3D" id="1.20.5.170">
    <property type="match status" value="1"/>
</dbReference>
<name>A0A2N1J9I3_9BASI</name>
<dbReference type="Proteomes" id="UP000232875">
    <property type="component" value="Unassembled WGS sequence"/>
</dbReference>
<evidence type="ECO:0000313" key="4">
    <source>
        <dbReference type="Proteomes" id="UP000232875"/>
    </source>
</evidence>
<evidence type="ECO:0000259" key="2">
    <source>
        <dbReference type="PROSITE" id="PS50217"/>
    </source>
</evidence>
<gene>
    <name evidence="3" type="ORF">MVES_002907</name>
</gene>
<accession>A0A2N1J9I3</accession>
<dbReference type="OrthoDB" id="3366890at2759"/>
<evidence type="ECO:0000256" key="1">
    <source>
        <dbReference type="SAM" id="Coils"/>
    </source>
</evidence>
<reference evidence="3 4" key="1">
    <citation type="submission" date="2017-10" db="EMBL/GenBank/DDBJ databases">
        <title>A novel species of cold-tolerant Malassezia isolated from bats.</title>
        <authorList>
            <person name="Lorch J.M."/>
            <person name="Palmer J.M."/>
            <person name="Vanderwolf K.J."/>
            <person name="Schmidt K.Z."/>
            <person name="Verant M.L."/>
            <person name="Weller T.J."/>
            <person name="Blehert D.S."/>
        </authorList>
    </citation>
    <scope>NUCLEOTIDE SEQUENCE [LARGE SCALE GENOMIC DNA]</scope>
    <source>
        <strain evidence="3 4">NWHC:44797-103</strain>
    </source>
</reference>
<sequence length="350" mass="37331">MRNRHSAQLSREKKKAQIEQMEEALFACQAENEAMRTREQQLVRKGEAMQSQIGELSARVLQLESLLINTVKAQGHMHQIQSTGLNGFVNEKDTSTEEFDDVQQVGTLSGEEQARAAPAVALNVGLLESQLGVHAVFCFVAIPGPAAGADIIIDHEPSREVSIIGRGAEATANGSSIATIPSLDQGHLANIERPSVSAAFTQADPFNAFGGLHATLQQPVPSIGSTGASVAAKDSLFSLAQSLSETHAATAGCGSAIVTCDAPEQDLDLLISSFAPSTDTDSFSWQSDNASITTPFSHIDTDEPSVPSDYVKDETLFSPHDYVDMDVYLHASLDKEEGMDLPLFSSIACM</sequence>
<keyword evidence="4" id="KW-1185">Reference proteome</keyword>
<proteinExistence type="predicted"/>
<dbReference type="AlphaFoldDB" id="A0A2N1J9I3"/>
<dbReference type="STRING" id="2020962.A0A2N1J9I3"/>
<feature type="domain" description="BZIP" evidence="2">
    <location>
        <begin position="1"/>
        <end position="56"/>
    </location>
</feature>
<organism evidence="3 4">
    <name type="scientific">Malassezia vespertilionis</name>
    <dbReference type="NCBI Taxonomy" id="2020962"/>
    <lineage>
        <taxon>Eukaryota</taxon>
        <taxon>Fungi</taxon>
        <taxon>Dikarya</taxon>
        <taxon>Basidiomycota</taxon>
        <taxon>Ustilaginomycotina</taxon>
        <taxon>Malasseziomycetes</taxon>
        <taxon>Malasseziales</taxon>
        <taxon>Malasseziaceae</taxon>
        <taxon>Malassezia</taxon>
    </lineage>
</organism>
<keyword evidence="1" id="KW-0175">Coiled coil</keyword>
<protein>
    <recommendedName>
        <fullName evidence="2">BZIP domain-containing protein</fullName>
    </recommendedName>
</protein>
<dbReference type="InterPro" id="IPR046347">
    <property type="entry name" value="bZIP_sf"/>
</dbReference>